<organism evidence="7 8">
    <name type="scientific">Micromonospora echinofusca</name>
    <dbReference type="NCBI Taxonomy" id="47858"/>
    <lineage>
        <taxon>Bacteria</taxon>
        <taxon>Bacillati</taxon>
        <taxon>Actinomycetota</taxon>
        <taxon>Actinomycetes</taxon>
        <taxon>Micromonosporales</taxon>
        <taxon>Micromonosporaceae</taxon>
        <taxon>Micromonospora</taxon>
    </lineage>
</organism>
<dbReference type="Pfam" id="PF07690">
    <property type="entry name" value="MFS_1"/>
    <property type="match status" value="1"/>
</dbReference>
<dbReference type="PROSITE" id="PS50850">
    <property type="entry name" value="MFS"/>
    <property type="match status" value="1"/>
</dbReference>
<dbReference type="Gene3D" id="1.20.1250.20">
    <property type="entry name" value="MFS general substrate transporter like domains"/>
    <property type="match status" value="1"/>
</dbReference>
<protein>
    <submittedName>
        <fullName evidence="7">MFS transporter</fullName>
    </submittedName>
</protein>
<keyword evidence="4 5" id="KW-0472">Membrane</keyword>
<feature type="transmembrane region" description="Helical" evidence="5">
    <location>
        <begin position="387"/>
        <end position="408"/>
    </location>
</feature>
<feature type="transmembrane region" description="Helical" evidence="5">
    <location>
        <begin position="124"/>
        <end position="146"/>
    </location>
</feature>
<comment type="subcellular location">
    <subcellularLocation>
        <location evidence="1">Cell membrane</location>
        <topology evidence="1">Multi-pass membrane protein</topology>
    </subcellularLocation>
</comment>
<proteinExistence type="predicted"/>
<dbReference type="PANTHER" id="PTHR23501:SF154">
    <property type="entry name" value="MULTIDRUG-EFFLUX TRANSPORTER RV1634-RELATED"/>
    <property type="match status" value="1"/>
</dbReference>
<feature type="transmembrane region" description="Helical" evidence="5">
    <location>
        <begin position="192"/>
        <end position="209"/>
    </location>
</feature>
<keyword evidence="2 5" id="KW-0812">Transmembrane</keyword>
<feature type="transmembrane region" description="Helical" evidence="5">
    <location>
        <begin position="315"/>
        <end position="334"/>
    </location>
</feature>
<keyword evidence="3 5" id="KW-1133">Transmembrane helix</keyword>
<dbReference type="InterPro" id="IPR020846">
    <property type="entry name" value="MFS_dom"/>
</dbReference>
<feature type="transmembrane region" description="Helical" evidence="5">
    <location>
        <begin position="215"/>
        <end position="234"/>
    </location>
</feature>
<dbReference type="RefSeq" id="WP_208811372.1">
    <property type="nucleotide sequence ID" value="NZ_WVUH01000017.1"/>
</dbReference>
<feature type="transmembrane region" description="Helical" evidence="5">
    <location>
        <begin position="346"/>
        <end position="366"/>
    </location>
</feature>
<evidence type="ECO:0000313" key="7">
    <source>
        <dbReference type="EMBL" id="MBO4205186.1"/>
    </source>
</evidence>
<feature type="transmembrane region" description="Helical" evidence="5">
    <location>
        <begin position="38"/>
        <end position="58"/>
    </location>
</feature>
<evidence type="ECO:0000256" key="2">
    <source>
        <dbReference type="ARBA" id="ARBA00022692"/>
    </source>
</evidence>
<comment type="caution">
    <text evidence="7">The sequence shown here is derived from an EMBL/GenBank/DDBJ whole genome shotgun (WGS) entry which is preliminary data.</text>
</comment>
<dbReference type="PROSITE" id="PS00217">
    <property type="entry name" value="SUGAR_TRANSPORT_2"/>
    <property type="match status" value="1"/>
</dbReference>
<name>A0ABS3VKX1_MICEH</name>
<feature type="domain" description="Major facilitator superfamily (MFS) profile" evidence="6">
    <location>
        <begin position="1"/>
        <end position="436"/>
    </location>
</feature>
<feature type="transmembrane region" description="Helical" evidence="5">
    <location>
        <begin position="65"/>
        <end position="85"/>
    </location>
</feature>
<evidence type="ECO:0000256" key="4">
    <source>
        <dbReference type="ARBA" id="ARBA00023136"/>
    </source>
</evidence>
<feature type="transmembrane region" description="Helical" evidence="5">
    <location>
        <begin position="91"/>
        <end position="112"/>
    </location>
</feature>
<sequence length="453" mass="46223">MTWSLCALVSLNAFEGMGVAAALPTAVGDVGGLADYGWVFTGYLATSVIGMASAAYLCDKRGVRLTILAAVALFVSGLLLAGTATTMLSMVAGRVIQGLAGGAMMTTVYVMVGTLFPEVLRPRLFAVISFCWVLPGIVGPTVSGALTEHVGWRWIFLGLVPVAVAAAALLLPAMRAVPPPGPRTGNADPSRIRSAVAVAVGIGCVERAVQHPDLAALPVATVGIVALAWGLGGLLPRGTVTARPGVGAPVALRGLTAGAFFGVESVLPLMMATQHGLSPLHASIPLACAGLPCAIGAWWLGRVAGPDALRRRIRLARYGLVMVCCANASLIWLSQPTATSWLMNPMWVLAGFGLGLAIPTANVLVLERTTDHDRAADASALQVADTTMSSLTTGLSGVLVGAAARGFLGYSTAFAVIGIFMAALALVATVVANRLTSPSGIPLGRTAIDGRAT</sequence>
<evidence type="ECO:0000256" key="5">
    <source>
        <dbReference type="SAM" id="Phobius"/>
    </source>
</evidence>
<gene>
    <name evidence="7" type="ORF">GSF22_04060</name>
</gene>
<dbReference type="InterPro" id="IPR036259">
    <property type="entry name" value="MFS_trans_sf"/>
</dbReference>
<evidence type="ECO:0000256" key="1">
    <source>
        <dbReference type="ARBA" id="ARBA00004651"/>
    </source>
</evidence>
<dbReference type="InterPro" id="IPR011701">
    <property type="entry name" value="MFS"/>
</dbReference>
<feature type="transmembrane region" description="Helical" evidence="5">
    <location>
        <begin position="246"/>
        <end position="263"/>
    </location>
</feature>
<feature type="transmembrane region" description="Helical" evidence="5">
    <location>
        <begin position="414"/>
        <end position="435"/>
    </location>
</feature>
<feature type="transmembrane region" description="Helical" evidence="5">
    <location>
        <begin position="283"/>
        <end position="303"/>
    </location>
</feature>
<reference evidence="7 8" key="1">
    <citation type="submission" date="2019-12" db="EMBL/GenBank/DDBJ databases">
        <title>Whole genome sequencing of endophytic Actinobacterium Micromonospora sp. MPMI6T.</title>
        <authorList>
            <person name="Evv R."/>
            <person name="Podile A.R."/>
        </authorList>
    </citation>
    <scope>NUCLEOTIDE SEQUENCE [LARGE SCALE GENOMIC DNA]</scope>
    <source>
        <strain evidence="7 8">MPMI6</strain>
    </source>
</reference>
<dbReference type="SUPFAM" id="SSF103473">
    <property type="entry name" value="MFS general substrate transporter"/>
    <property type="match status" value="1"/>
</dbReference>
<keyword evidence="8" id="KW-1185">Reference proteome</keyword>
<dbReference type="PANTHER" id="PTHR23501">
    <property type="entry name" value="MAJOR FACILITATOR SUPERFAMILY"/>
    <property type="match status" value="1"/>
</dbReference>
<accession>A0ABS3VKX1</accession>
<dbReference type="Proteomes" id="UP000823521">
    <property type="component" value="Unassembled WGS sequence"/>
</dbReference>
<dbReference type="EMBL" id="WVUH01000017">
    <property type="protein sequence ID" value="MBO4205186.1"/>
    <property type="molecule type" value="Genomic_DNA"/>
</dbReference>
<evidence type="ECO:0000313" key="8">
    <source>
        <dbReference type="Proteomes" id="UP000823521"/>
    </source>
</evidence>
<dbReference type="InterPro" id="IPR005829">
    <property type="entry name" value="Sugar_transporter_CS"/>
</dbReference>
<evidence type="ECO:0000259" key="6">
    <source>
        <dbReference type="PROSITE" id="PS50850"/>
    </source>
</evidence>
<evidence type="ECO:0000256" key="3">
    <source>
        <dbReference type="ARBA" id="ARBA00022989"/>
    </source>
</evidence>
<feature type="transmembrane region" description="Helical" evidence="5">
    <location>
        <begin position="152"/>
        <end position="171"/>
    </location>
</feature>